<dbReference type="AlphaFoldDB" id="A0AAW1KKQ9"/>
<comment type="caution">
    <text evidence="1">The sequence shown here is derived from an EMBL/GenBank/DDBJ whole genome shotgun (WGS) entry which is preliminary data.</text>
</comment>
<dbReference type="Proteomes" id="UP001458880">
    <property type="component" value="Unassembled WGS sequence"/>
</dbReference>
<keyword evidence="1" id="KW-0255">Endonuclease</keyword>
<reference evidence="1 2" key="1">
    <citation type="journal article" date="2024" name="BMC Genomics">
        <title>De novo assembly and annotation of Popillia japonica's genome with initial clues to its potential as an invasive pest.</title>
        <authorList>
            <person name="Cucini C."/>
            <person name="Boschi S."/>
            <person name="Funari R."/>
            <person name="Cardaioli E."/>
            <person name="Iannotti N."/>
            <person name="Marturano G."/>
            <person name="Paoli F."/>
            <person name="Bruttini M."/>
            <person name="Carapelli A."/>
            <person name="Frati F."/>
            <person name="Nardi F."/>
        </authorList>
    </citation>
    <scope>NUCLEOTIDE SEQUENCE [LARGE SCALE GENOMIC DNA]</scope>
    <source>
        <strain evidence="1">DMR45628</strain>
    </source>
</reference>
<dbReference type="GO" id="GO:0004519">
    <property type="term" value="F:endonuclease activity"/>
    <property type="evidence" value="ECO:0007669"/>
    <property type="project" value="UniProtKB-KW"/>
</dbReference>
<evidence type="ECO:0000313" key="2">
    <source>
        <dbReference type="Proteomes" id="UP001458880"/>
    </source>
</evidence>
<keyword evidence="1" id="KW-0540">Nuclease</keyword>
<keyword evidence="1" id="KW-0378">Hydrolase</keyword>
<accession>A0AAW1KKQ9</accession>
<name>A0AAW1KKQ9_POPJA</name>
<dbReference type="EMBL" id="JASPKY010000223">
    <property type="protein sequence ID" value="KAK9719061.1"/>
    <property type="molecule type" value="Genomic_DNA"/>
</dbReference>
<proteinExistence type="predicted"/>
<protein>
    <submittedName>
        <fullName evidence="1">DDE superfamily endonuclease</fullName>
    </submittedName>
</protein>
<organism evidence="1 2">
    <name type="scientific">Popillia japonica</name>
    <name type="common">Japanese beetle</name>
    <dbReference type="NCBI Taxonomy" id="7064"/>
    <lineage>
        <taxon>Eukaryota</taxon>
        <taxon>Metazoa</taxon>
        <taxon>Ecdysozoa</taxon>
        <taxon>Arthropoda</taxon>
        <taxon>Hexapoda</taxon>
        <taxon>Insecta</taxon>
        <taxon>Pterygota</taxon>
        <taxon>Neoptera</taxon>
        <taxon>Endopterygota</taxon>
        <taxon>Coleoptera</taxon>
        <taxon>Polyphaga</taxon>
        <taxon>Scarabaeiformia</taxon>
        <taxon>Scarabaeidae</taxon>
        <taxon>Rutelinae</taxon>
        <taxon>Popillia</taxon>
    </lineage>
</organism>
<keyword evidence="2" id="KW-1185">Reference proteome</keyword>
<sequence>MPLVVSACCILHNIIERNKGPFKSVWLYNAQEGDKIYPQPRNISKQVATGEATSIRNHLKNYMAKTYPLRSSRGKNLPPKKLTS</sequence>
<gene>
    <name evidence="1" type="ORF">QE152_g22891</name>
</gene>
<evidence type="ECO:0000313" key="1">
    <source>
        <dbReference type="EMBL" id="KAK9719061.1"/>
    </source>
</evidence>